<dbReference type="GO" id="GO:0008836">
    <property type="term" value="F:diaminopimelate decarboxylase activity"/>
    <property type="evidence" value="ECO:0007669"/>
    <property type="project" value="UniProtKB-UniRule"/>
</dbReference>
<evidence type="ECO:0000256" key="8">
    <source>
        <dbReference type="ARBA" id="ARBA00060643"/>
    </source>
</evidence>
<evidence type="ECO:0000256" key="14">
    <source>
        <dbReference type="RuleBase" id="RU003738"/>
    </source>
</evidence>
<dbReference type="PANTHER" id="PTHR43727:SF2">
    <property type="entry name" value="GROUP IV DECARBOXYLASE"/>
    <property type="match status" value="1"/>
</dbReference>
<dbReference type="Gene3D" id="2.40.37.10">
    <property type="entry name" value="Lyase, Ornithine Decarboxylase, Chain A, domain 1"/>
    <property type="match status" value="1"/>
</dbReference>
<dbReference type="PROSITE" id="PS00879">
    <property type="entry name" value="ODR_DC_2_2"/>
    <property type="match status" value="1"/>
</dbReference>
<dbReference type="InterPro" id="IPR029066">
    <property type="entry name" value="PLP-binding_barrel"/>
</dbReference>
<keyword evidence="2 12" id="KW-0028">Amino-acid biosynthesis</keyword>
<evidence type="ECO:0000259" key="15">
    <source>
        <dbReference type="Pfam" id="PF00278"/>
    </source>
</evidence>
<dbReference type="InterPro" id="IPR009006">
    <property type="entry name" value="Ala_racemase/Decarboxylase_C"/>
</dbReference>
<dbReference type="Gene3D" id="3.20.20.10">
    <property type="entry name" value="Alanine racemase"/>
    <property type="match status" value="1"/>
</dbReference>
<dbReference type="SUPFAM" id="SSF51419">
    <property type="entry name" value="PLP-binding barrel"/>
    <property type="match status" value="1"/>
</dbReference>
<proteinExistence type="inferred from homology"/>
<comment type="pathway">
    <text evidence="8 12 14">Amino-acid biosynthesis; L-lysine biosynthesis via DAP pathway; L-lysine from DL-2,6-diaminopimelate: step 1/1.</text>
</comment>
<evidence type="ECO:0000256" key="10">
    <source>
        <dbReference type="ARBA" id="ARBA00066427"/>
    </source>
</evidence>
<dbReference type="CDD" id="cd06828">
    <property type="entry name" value="PLPDE_III_DapDC"/>
    <property type="match status" value="1"/>
</dbReference>
<dbReference type="Pfam" id="PF00278">
    <property type="entry name" value="Orn_DAP_Arg_deC"/>
    <property type="match status" value="1"/>
</dbReference>
<comment type="subunit">
    <text evidence="12">Homodimer.</text>
</comment>
<reference evidence="17" key="1">
    <citation type="submission" date="2017-05" db="EMBL/GenBank/DDBJ databases">
        <title>Complete and WGS of Bordetella genogroups.</title>
        <authorList>
            <person name="Spilker T."/>
            <person name="Lipuma J."/>
        </authorList>
    </citation>
    <scope>NUCLEOTIDE SEQUENCE</scope>
    <source>
        <strain evidence="17">AU21707</strain>
    </source>
</reference>
<evidence type="ECO:0000313" key="18">
    <source>
        <dbReference type="Proteomes" id="UP000216857"/>
    </source>
</evidence>
<dbReference type="PRINTS" id="PR01181">
    <property type="entry name" value="DAPDCRBXLASE"/>
</dbReference>
<evidence type="ECO:0000256" key="3">
    <source>
        <dbReference type="ARBA" id="ARBA00022793"/>
    </source>
</evidence>
<protein>
    <recommendedName>
        <fullName evidence="11 12">Diaminopimelate decarboxylase</fullName>
        <shortName evidence="12">DAP decarboxylase</shortName>
        <shortName evidence="12">DAPDC</shortName>
        <ecNumber evidence="10 12">4.1.1.20</ecNumber>
    </recommendedName>
</protein>
<comment type="caution">
    <text evidence="17">The sequence shown here is derived from an EMBL/GenBank/DDBJ whole genome shotgun (WGS) entry which is preliminary data.</text>
</comment>
<feature type="active site" description="Proton donor" evidence="13">
    <location>
        <position position="358"/>
    </location>
</feature>
<dbReference type="GO" id="GO:0009089">
    <property type="term" value="P:lysine biosynthetic process via diaminopimelate"/>
    <property type="evidence" value="ECO:0007669"/>
    <property type="project" value="UniProtKB-UniRule"/>
</dbReference>
<feature type="binding site" evidence="12">
    <location>
        <position position="292"/>
    </location>
    <ligand>
        <name>substrate</name>
    </ligand>
</feature>
<feature type="binding site" evidence="12">
    <location>
        <position position="252"/>
    </location>
    <ligand>
        <name>pyridoxal 5'-phosphate</name>
        <dbReference type="ChEBI" id="CHEBI:597326"/>
    </ligand>
</feature>
<dbReference type="HAMAP" id="MF_02120">
    <property type="entry name" value="LysA"/>
    <property type="match status" value="1"/>
</dbReference>
<evidence type="ECO:0000256" key="12">
    <source>
        <dbReference type="HAMAP-Rule" id="MF_02120"/>
    </source>
</evidence>
<evidence type="ECO:0000256" key="13">
    <source>
        <dbReference type="PIRSR" id="PIRSR600183-50"/>
    </source>
</evidence>
<evidence type="ECO:0000256" key="2">
    <source>
        <dbReference type="ARBA" id="ARBA00022605"/>
    </source>
</evidence>
<dbReference type="Pfam" id="PF02784">
    <property type="entry name" value="Orn_Arg_deC_N"/>
    <property type="match status" value="1"/>
</dbReference>
<dbReference type="PANTHER" id="PTHR43727">
    <property type="entry name" value="DIAMINOPIMELATE DECARBOXYLASE"/>
    <property type="match status" value="1"/>
</dbReference>
<comment type="similarity">
    <text evidence="9 12">Belongs to the Orn/Lys/Arg decarboxylase class-II family. LysA subfamily.</text>
</comment>
<comment type="function">
    <text evidence="12">Specifically catalyzes the decarboxylation of meso-diaminopimelate (meso-DAP) to L-lysine.</text>
</comment>
<dbReference type="InterPro" id="IPR002986">
    <property type="entry name" value="DAP_deCOOHase_LysA"/>
</dbReference>
<comment type="cofactor">
    <cofactor evidence="1 12 13 14">
        <name>pyridoxal 5'-phosphate</name>
        <dbReference type="ChEBI" id="CHEBI:597326"/>
    </cofactor>
</comment>
<organism evidence="17 18">
    <name type="scientific">Bordetella genomosp. 9</name>
    <dbReference type="NCBI Taxonomy" id="1416803"/>
    <lineage>
        <taxon>Bacteria</taxon>
        <taxon>Pseudomonadati</taxon>
        <taxon>Pseudomonadota</taxon>
        <taxon>Betaproteobacteria</taxon>
        <taxon>Burkholderiales</taxon>
        <taxon>Alcaligenaceae</taxon>
        <taxon>Bordetella</taxon>
    </lineage>
</organism>
<evidence type="ECO:0000259" key="16">
    <source>
        <dbReference type="Pfam" id="PF02784"/>
    </source>
</evidence>
<dbReference type="STRING" id="1416803.CAL13_20550"/>
<evidence type="ECO:0000256" key="5">
    <source>
        <dbReference type="ARBA" id="ARBA00023154"/>
    </source>
</evidence>
<dbReference type="Proteomes" id="UP000216857">
    <property type="component" value="Unassembled WGS sequence"/>
</dbReference>
<feature type="domain" description="Orn/DAP/Arg decarboxylase 2 N-terminal" evidence="16">
    <location>
        <begin position="49"/>
        <end position="295"/>
    </location>
</feature>
<feature type="domain" description="Orn/DAP/Arg decarboxylase 2 C-terminal" evidence="15">
    <location>
        <begin position="43"/>
        <end position="384"/>
    </location>
</feature>
<dbReference type="RefSeq" id="WP_094849571.1">
    <property type="nucleotide sequence ID" value="NZ_NEVJ01000003.1"/>
</dbReference>
<keyword evidence="5 12" id="KW-0457">Lysine biosynthesis</keyword>
<dbReference type="OrthoDB" id="9802241at2"/>
<sequence length="430" mass="46250">MNASISAPAQPAGYPHFHYRDGALYAEDVPLQLLADRLGTPLYVYSRAALRAAWESFRVAIGDRDVLVCYGMKANSNLAVLKEFARLGAGFDIVSGGELQRVLAVGADPAKIVFSGVGKQAWEMRKALEADVKCFNVESEAELHLLSDVATSMGRTARVSLRVNPDVDAGTHPYISTGLKENKFGIAIADAPRVYQAAVSLPGLVVTGVDCHIGSQITDVAPYLDALDKLLDLIDGLAAAGIRIEHLDLGGGLGIRYTDETPLRPAALLDRVYARLDARGLGHLKLVMEPGRSLVGNAGVLLTTVQFLKHAEARNFAIVDAAMNDLIRPTLYDAWHGVLPVQPRGGATQEYDVVGPVCESGDWLAKQRALAVERGDVLAIESAGAYGMVMAGNYNTRPRPAEVMVDGAQFHVIRQRETVEDLMRGETTLP</sequence>
<dbReference type="GO" id="GO:0030170">
    <property type="term" value="F:pyridoxal phosphate binding"/>
    <property type="evidence" value="ECO:0007669"/>
    <property type="project" value="UniProtKB-UniRule"/>
</dbReference>
<comment type="catalytic activity">
    <reaction evidence="7 12 14">
        <text>meso-2,6-diaminopimelate + H(+) = L-lysine + CO2</text>
        <dbReference type="Rhea" id="RHEA:15101"/>
        <dbReference type="ChEBI" id="CHEBI:15378"/>
        <dbReference type="ChEBI" id="CHEBI:16526"/>
        <dbReference type="ChEBI" id="CHEBI:32551"/>
        <dbReference type="ChEBI" id="CHEBI:57791"/>
        <dbReference type="EC" id="4.1.1.20"/>
    </reaction>
</comment>
<accession>A0A261R9H6</accession>
<feature type="binding site" evidence="12">
    <location>
        <position position="359"/>
    </location>
    <ligand>
        <name>substrate</name>
    </ligand>
</feature>
<gene>
    <name evidence="12" type="primary">lysA</name>
    <name evidence="17" type="ORF">CAL26_26585</name>
</gene>
<feature type="binding site" evidence="12">
    <location>
        <position position="386"/>
    </location>
    <ligand>
        <name>substrate</name>
    </ligand>
</feature>
<dbReference type="AlphaFoldDB" id="A0A261R9H6"/>
<dbReference type="FunFam" id="2.40.37.10:FF:000003">
    <property type="entry name" value="Diaminopimelate decarboxylase"/>
    <property type="match status" value="1"/>
</dbReference>
<dbReference type="InterPro" id="IPR022657">
    <property type="entry name" value="De-COase2_CS"/>
</dbReference>
<dbReference type="InterPro" id="IPR000183">
    <property type="entry name" value="Orn/DAP/Arg_de-COase"/>
</dbReference>
<feature type="binding site" evidence="12">
    <location>
        <position position="328"/>
    </location>
    <ligand>
        <name>substrate</name>
    </ligand>
</feature>
<dbReference type="InterPro" id="IPR022643">
    <property type="entry name" value="De-COase2_C"/>
</dbReference>
<evidence type="ECO:0000256" key="6">
    <source>
        <dbReference type="ARBA" id="ARBA00023239"/>
    </source>
</evidence>
<evidence type="ECO:0000256" key="4">
    <source>
        <dbReference type="ARBA" id="ARBA00022898"/>
    </source>
</evidence>
<dbReference type="EC" id="4.1.1.20" evidence="10 12"/>
<keyword evidence="4 12" id="KW-0663">Pyridoxal phosphate</keyword>
<keyword evidence="6 12" id="KW-0456">Lyase</keyword>
<dbReference type="NCBIfam" id="TIGR01048">
    <property type="entry name" value="lysA"/>
    <property type="match status" value="1"/>
</dbReference>
<evidence type="ECO:0000256" key="9">
    <source>
        <dbReference type="ARBA" id="ARBA00060983"/>
    </source>
</evidence>
<name>A0A261R9H6_9BORD</name>
<dbReference type="FunFam" id="3.20.20.10:FF:000003">
    <property type="entry name" value="Diaminopimelate decarboxylase"/>
    <property type="match status" value="1"/>
</dbReference>
<feature type="binding site" evidence="12">
    <location>
        <position position="386"/>
    </location>
    <ligand>
        <name>pyridoxal 5'-phosphate</name>
        <dbReference type="ChEBI" id="CHEBI:597326"/>
    </ligand>
</feature>
<evidence type="ECO:0000256" key="1">
    <source>
        <dbReference type="ARBA" id="ARBA00001933"/>
    </source>
</evidence>
<evidence type="ECO:0000256" key="7">
    <source>
        <dbReference type="ARBA" id="ARBA00050464"/>
    </source>
</evidence>
<dbReference type="UniPathway" id="UPA00034">
    <property type="reaction ID" value="UER00027"/>
</dbReference>
<dbReference type="SUPFAM" id="SSF50621">
    <property type="entry name" value="Alanine racemase C-terminal domain-like"/>
    <property type="match status" value="1"/>
</dbReference>
<evidence type="ECO:0000256" key="11">
    <source>
        <dbReference type="ARBA" id="ARBA00074972"/>
    </source>
</evidence>
<feature type="binding site" evidence="12">
    <location>
        <position position="332"/>
    </location>
    <ligand>
        <name>substrate</name>
    </ligand>
</feature>
<feature type="binding site" evidence="12">
    <location>
        <begin position="289"/>
        <end position="292"/>
    </location>
    <ligand>
        <name>pyridoxal 5'-phosphate</name>
        <dbReference type="ChEBI" id="CHEBI:597326"/>
    </ligand>
</feature>
<dbReference type="InterPro" id="IPR022644">
    <property type="entry name" value="De-COase2_N"/>
</dbReference>
<evidence type="ECO:0000313" key="17">
    <source>
        <dbReference type="EMBL" id="OZI21013.1"/>
    </source>
</evidence>
<dbReference type="PRINTS" id="PR01179">
    <property type="entry name" value="ODADCRBXLASE"/>
</dbReference>
<dbReference type="EMBL" id="NEVJ01000003">
    <property type="protein sequence ID" value="OZI21013.1"/>
    <property type="molecule type" value="Genomic_DNA"/>
</dbReference>
<keyword evidence="18" id="KW-1185">Reference proteome</keyword>
<keyword evidence="3 12" id="KW-0210">Decarboxylase</keyword>
<feature type="modified residue" description="N6-(pyridoxal phosphate)lysine" evidence="12 13">
    <location>
        <position position="73"/>
    </location>
</feature>